<dbReference type="PROSITE" id="PS51371">
    <property type="entry name" value="CBS"/>
    <property type="match status" value="2"/>
</dbReference>
<dbReference type="Pfam" id="PF04972">
    <property type="entry name" value="BON"/>
    <property type="match status" value="1"/>
</dbReference>
<organism evidence="5 6">
    <name type="scientific">Rhizobium soli</name>
    <dbReference type="NCBI Taxonomy" id="424798"/>
    <lineage>
        <taxon>Bacteria</taxon>
        <taxon>Pseudomonadati</taxon>
        <taxon>Pseudomonadota</taxon>
        <taxon>Alphaproteobacteria</taxon>
        <taxon>Hyphomicrobiales</taxon>
        <taxon>Rhizobiaceae</taxon>
        <taxon>Rhizobium/Agrobacterium group</taxon>
        <taxon>Rhizobium</taxon>
    </lineage>
</organism>
<keyword evidence="1 2" id="KW-0129">CBS domain</keyword>
<evidence type="ECO:0000259" key="3">
    <source>
        <dbReference type="PROSITE" id="PS50914"/>
    </source>
</evidence>
<keyword evidence="6" id="KW-1185">Reference proteome</keyword>
<dbReference type="InterPro" id="IPR017080">
    <property type="entry name" value="UCP036990_CBS_BON"/>
</dbReference>
<dbReference type="Proteomes" id="UP000585437">
    <property type="component" value="Unassembled WGS sequence"/>
</dbReference>
<dbReference type="SUPFAM" id="SSF54631">
    <property type="entry name" value="CBS-domain pair"/>
    <property type="match status" value="1"/>
</dbReference>
<evidence type="ECO:0000259" key="4">
    <source>
        <dbReference type="PROSITE" id="PS51371"/>
    </source>
</evidence>
<dbReference type="PANTHER" id="PTHR43080">
    <property type="entry name" value="CBS DOMAIN-CONTAINING PROTEIN CBSX3, MITOCHONDRIAL"/>
    <property type="match status" value="1"/>
</dbReference>
<dbReference type="PROSITE" id="PS50914">
    <property type="entry name" value="BON"/>
    <property type="match status" value="1"/>
</dbReference>
<dbReference type="PANTHER" id="PTHR43080:SF2">
    <property type="entry name" value="CBS DOMAIN-CONTAINING PROTEIN"/>
    <property type="match status" value="1"/>
</dbReference>
<evidence type="ECO:0000256" key="2">
    <source>
        <dbReference type="PROSITE-ProRule" id="PRU00703"/>
    </source>
</evidence>
<dbReference type="EMBL" id="JACHBU010000010">
    <property type="protein sequence ID" value="MBB6510728.1"/>
    <property type="molecule type" value="Genomic_DNA"/>
</dbReference>
<evidence type="ECO:0000313" key="6">
    <source>
        <dbReference type="Proteomes" id="UP000585437"/>
    </source>
</evidence>
<dbReference type="InterPro" id="IPR000644">
    <property type="entry name" value="CBS_dom"/>
</dbReference>
<dbReference type="InterPro" id="IPR007055">
    <property type="entry name" value="BON_dom"/>
</dbReference>
<feature type="domain" description="CBS" evidence="4">
    <location>
        <begin position="1"/>
        <end position="51"/>
    </location>
</feature>
<dbReference type="InterPro" id="IPR046342">
    <property type="entry name" value="CBS_dom_sf"/>
</dbReference>
<feature type="domain" description="CBS" evidence="4">
    <location>
        <begin position="77"/>
        <end position="132"/>
    </location>
</feature>
<sequence length="208" mass="22383">MSANTSIKHAIQLMLDHKVSGLPVISDDGQVVGMLTEGDLLSRSVFNLGPQSPPKDPDDSFFENYVRAHGTTVADSMTKDVISVSPQQSLADVAALVRTHGIKRLPVLQSERLVGIISRSDIIRAVTANRDAVAKGDVALRLAVLTRLRSELGLEPERLTVEVRNSIVEIFGPVPSPAQRRAMQVVAESVAGVAGLIFETNCVETLDH</sequence>
<accession>A0A7X0JNA6</accession>
<dbReference type="CDD" id="cd04586">
    <property type="entry name" value="CBS_pair_BON_assoc"/>
    <property type="match status" value="1"/>
</dbReference>
<name>A0A7X0JNA6_9HYPH</name>
<dbReference type="InterPro" id="IPR051257">
    <property type="entry name" value="Diverse_CBS-Domain"/>
</dbReference>
<dbReference type="Pfam" id="PF00571">
    <property type="entry name" value="CBS"/>
    <property type="match status" value="2"/>
</dbReference>
<dbReference type="PIRSF" id="PIRSF036990">
    <property type="entry name" value="UCP036990_CBS_BON"/>
    <property type="match status" value="1"/>
</dbReference>
<gene>
    <name evidence="5" type="ORF">F4695_004120</name>
</gene>
<proteinExistence type="predicted"/>
<protein>
    <submittedName>
        <fullName evidence="5">CBS domain-containing protein</fullName>
    </submittedName>
</protein>
<dbReference type="AlphaFoldDB" id="A0A7X0JNA6"/>
<reference evidence="5 6" key="1">
    <citation type="submission" date="2020-08" db="EMBL/GenBank/DDBJ databases">
        <title>The Agave Microbiome: Exploring the role of microbial communities in plant adaptations to desert environments.</title>
        <authorList>
            <person name="Partida-Martinez L.P."/>
        </authorList>
    </citation>
    <scope>NUCLEOTIDE SEQUENCE [LARGE SCALE GENOMIC DNA]</scope>
    <source>
        <strain evidence="5 6">AS3.12</strain>
    </source>
</reference>
<feature type="domain" description="BON" evidence="3">
    <location>
        <begin position="136"/>
        <end position="207"/>
    </location>
</feature>
<evidence type="ECO:0000313" key="5">
    <source>
        <dbReference type="EMBL" id="MBB6510728.1"/>
    </source>
</evidence>
<dbReference type="Gene3D" id="3.30.1340.30">
    <property type="match status" value="1"/>
</dbReference>
<dbReference type="Gene3D" id="3.10.580.10">
    <property type="entry name" value="CBS-domain"/>
    <property type="match status" value="1"/>
</dbReference>
<dbReference type="SMART" id="SM00116">
    <property type="entry name" value="CBS"/>
    <property type="match status" value="2"/>
</dbReference>
<evidence type="ECO:0000256" key="1">
    <source>
        <dbReference type="ARBA" id="ARBA00023122"/>
    </source>
</evidence>
<comment type="caution">
    <text evidence="5">The sequence shown here is derived from an EMBL/GenBank/DDBJ whole genome shotgun (WGS) entry which is preliminary data.</text>
</comment>